<gene>
    <name evidence="3" type="primary">LOC105115885</name>
    <name evidence="2" type="synonym">LOC105107847</name>
</gene>
<accession>A0AAJ6TH73</accession>
<dbReference type="AlphaFoldDB" id="A0AAJ6TH73"/>
<dbReference type="PANTHER" id="PTHR32278">
    <property type="entry name" value="F-BOX DOMAIN-CONTAINING PROTEIN"/>
    <property type="match status" value="1"/>
</dbReference>
<proteinExistence type="predicted"/>
<dbReference type="Proteomes" id="UP000694918">
    <property type="component" value="Unplaced"/>
</dbReference>
<dbReference type="GeneID" id="105107847"/>
<keyword evidence="1" id="KW-1185">Reference proteome</keyword>
<evidence type="ECO:0000313" key="3">
    <source>
        <dbReference type="RefSeq" id="XP_011011258.1"/>
    </source>
</evidence>
<dbReference type="PANTHER" id="PTHR32278:SF2">
    <property type="entry name" value="PROTEIN PHLOEM PROTEIN 2-LIKE A9"/>
    <property type="match status" value="1"/>
</dbReference>
<dbReference type="KEGG" id="peu:105115885"/>
<name>A0AAJ6TH73_POPEU</name>
<organism evidence="1 3">
    <name type="scientific">Populus euphratica</name>
    <name type="common">Euphrates poplar</name>
    <dbReference type="NCBI Taxonomy" id="75702"/>
    <lineage>
        <taxon>Eukaryota</taxon>
        <taxon>Viridiplantae</taxon>
        <taxon>Streptophyta</taxon>
        <taxon>Embryophyta</taxon>
        <taxon>Tracheophyta</taxon>
        <taxon>Spermatophyta</taxon>
        <taxon>Magnoliopsida</taxon>
        <taxon>eudicotyledons</taxon>
        <taxon>Gunneridae</taxon>
        <taxon>Pentapetalae</taxon>
        <taxon>rosids</taxon>
        <taxon>fabids</taxon>
        <taxon>Malpighiales</taxon>
        <taxon>Salicaceae</taxon>
        <taxon>Saliceae</taxon>
        <taxon>Populus</taxon>
    </lineage>
</organism>
<evidence type="ECO:0000313" key="1">
    <source>
        <dbReference type="Proteomes" id="UP000694918"/>
    </source>
</evidence>
<evidence type="ECO:0000313" key="2">
    <source>
        <dbReference type="RefSeq" id="XP_011000214.1"/>
    </source>
</evidence>
<dbReference type="Pfam" id="PF14299">
    <property type="entry name" value="PP2"/>
    <property type="match status" value="1"/>
</dbReference>
<reference evidence="2 3" key="1">
    <citation type="submission" date="2025-04" db="UniProtKB">
        <authorList>
            <consortium name="RefSeq"/>
        </authorList>
    </citation>
    <scope>IDENTIFICATION</scope>
</reference>
<sequence length="173" mass="19856">MSSSNKPHYDSDDTKVVYDEGNNRWTFKPRGLSIIWGKDRRYWNLPDQSSSDETPAELVQVCWLEVTGTTNKSLKEGKYKIKFEVSKKTDAFGWDGCPVFMMAKLGKKGRYRWSKIDLSKVGTDKSPITSEFVIEVSKGTEDNKLYFGLYEVWTGKWKGGLQIHQAIVEEVKP</sequence>
<dbReference type="KEGG" id="peu:105107847"/>
<dbReference type="RefSeq" id="XP_011000214.1">
    <property type="nucleotide sequence ID" value="XM_011001912.1"/>
</dbReference>
<dbReference type="RefSeq" id="XP_011011258.1">
    <property type="nucleotide sequence ID" value="XM_011012956.1"/>
</dbReference>
<dbReference type="InterPro" id="IPR025886">
    <property type="entry name" value="PP2-like"/>
</dbReference>
<protein>
    <submittedName>
        <fullName evidence="2 3">Protein PHLOEM PROTEIN 2-LIKE A9-like</fullName>
    </submittedName>
</protein>
<dbReference type="GeneID" id="105115885"/>